<dbReference type="HAMAP" id="MF_00503">
    <property type="entry name" value="Ribosomal_bL9"/>
    <property type="match status" value="1"/>
</dbReference>
<dbReference type="GO" id="GO:0005840">
    <property type="term" value="C:ribosome"/>
    <property type="evidence" value="ECO:0007669"/>
    <property type="project" value="UniProtKB-KW"/>
</dbReference>
<evidence type="ECO:0000256" key="3">
    <source>
        <dbReference type="ARBA" id="ARBA00022884"/>
    </source>
</evidence>
<dbReference type="Gene3D" id="3.10.430.100">
    <property type="entry name" value="Ribosomal protein L9, C-terminal domain"/>
    <property type="match status" value="1"/>
</dbReference>
<gene>
    <name evidence="7" type="primary">rplI</name>
    <name evidence="9" type="ORF">IAB67_02800</name>
</gene>
<dbReference type="InterPro" id="IPR020594">
    <property type="entry name" value="Ribosomal_bL9_bac/chp"/>
</dbReference>
<dbReference type="AlphaFoldDB" id="A0A9D1ITD2"/>
<dbReference type="SUPFAM" id="SSF55653">
    <property type="entry name" value="Ribosomal protein L9 C-domain"/>
    <property type="match status" value="1"/>
</dbReference>
<keyword evidence="3 7" id="KW-0694">RNA-binding</keyword>
<dbReference type="Proteomes" id="UP000824073">
    <property type="component" value="Unassembled WGS sequence"/>
</dbReference>
<keyword evidence="5 7" id="KW-0687">Ribonucleoprotein</keyword>
<evidence type="ECO:0000256" key="7">
    <source>
        <dbReference type="HAMAP-Rule" id="MF_00503"/>
    </source>
</evidence>
<dbReference type="InterPro" id="IPR036935">
    <property type="entry name" value="Ribosomal_bL9_N_sf"/>
</dbReference>
<dbReference type="Pfam" id="PF03948">
    <property type="entry name" value="Ribosomal_L9_C"/>
    <property type="match status" value="1"/>
</dbReference>
<dbReference type="PROSITE" id="PS00651">
    <property type="entry name" value="RIBOSOMAL_L9"/>
    <property type="match status" value="1"/>
</dbReference>
<keyword evidence="4 7" id="KW-0689">Ribosomal protein</keyword>
<dbReference type="GO" id="GO:0003735">
    <property type="term" value="F:structural constituent of ribosome"/>
    <property type="evidence" value="ECO:0007669"/>
    <property type="project" value="InterPro"/>
</dbReference>
<reference evidence="9" key="2">
    <citation type="journal article" date="2021" name="PeerJ">
        <title>Extensive microbial diversity within the chicken gut microbiome revealed by metagenomics and culture.</title>
        <authorList>
            <person name="Gilroy R."/>
            <person name="Ravi A."/>
            <person name="Getino M."/>
            <person name="Pursley I."/>
            <person name="Horton D.L."/>
            <person name="Alikhan N.F."/>
            <person name="Baker D."/>
            <person name="Gharbi K."/>
            <person name="Hall N."/>
            <person name="Watson M."/>
            <person name="Adriaenssens E.M."/>
            <person name="Foster-Nyarko E."/>
            <person name="Jarju S."/>
            <person name="Secka A."/>
            <person name="Antonio M."/>
            <person name="Oren A."/>
            <person name="Chaudhuri R.R."/>
            <person name="La Ragione R."/>
            <person name="Hildebrand F."/>
            <person name="Pallen M.J."/>
        </authorList>
    </citation>
    <scope>NUCLEOTIDE SEQUENCE</scope>
    <source>
        <strain evidence="9">CHK191-8634</strain>
    </source>
</reference>
<sequence>MKVILLQDVKGQGKKGQLINVSDGYARNFLFPRKLAAEATADALNTKRLQDEAAARRVEQEKQAALALKKQLEDIRVEIKAKAGTGGRLFGSVTTKEISEELMRQHHIDIPKARLQLDEPIKSFGTFEVKARLYTEITGTVRVAVTEE</sequence>
<proteinExistence type="inferred from homology"/>
<dbReference type="Gene3D" id="3.40.5.10">
    <property type="entry name" value="Ribosomal protein L9, N-terminal domain"/>
    <property type="match status" value="1"/>
</dbReference>
<name>A0A9D1ITD2_9CLOT</name>
<evidence type="ECO:0000259" key="8">
    <source>
        <dbReference type="PROSITE" id="PS00651"/>
    </source>
</evidence>
<reference evidence="9" key="1">
    <citation type="submission" date="2020-10" db="EMBL/GenBank/DDBJ databases">
        <authorList>
            <person name="Gilroy R."/>
        </authorList>
    </citation>
    <scope>NUCLEOTIDE SEQUENCE</scope>
    <source>
        <strain evidence="9">CHK191-8634</strain>
    </source>
</reference>
<organism evidence="9 10">
    <name type="scientific">Candidatus Ventrousia excrementavium</name>
    <dbReference type="NCBI Taxonomy" id="2840961"/>
    <lineage>
        <taxon>Bacteria</taxon>
        <taxon>Bacillati</taxon>
        <taxon>Bacillota</taxon>
        <taxon>Clostridia</taxon>
        <taxon>Eubacteriales</taxon>
        <taxon>Clostridiaceae</taxon>
        <taxon>Clostridiaceae incertae sedis</taxon>
        <taxon>Candidatus Ventrousia</taxon>
    </lineage>
</organism>
<evidence type="ECO:0000256" key="5">
    <source>
        <dbReference type="ARBA" id="ARBA00023274"/>
    </source>
</evidence>
<dbReference type="InterPro" id="IPR000244">
    <property type="entry name" value="Ribosomal_bL9"/>
</dbReference>
<protein>
    <recommendedName>
        <fullName evidence="6 7">Large ribosomal subunit protein bL9</fullName>
    </recommendedName>
</protein>
<dbReference type="Pfam" id="PF01281">
    <property type="entry name" value="Ribosomal_L9_N"/>
    <property type="match status" value="1"/>
</dbReference>
<dbReference type="InterPro" id="IPR036791">
    <property type="entry name" value="Ribosomal_bL9_C_sf"/>
</dbReference>
<dbReference type="GO" id="GO:0006412">
    <property type="term" value="P:translation"/>
    <property type="evidence" value="ECO:0007669"/>
    <property type="project" value="UniProtKB-UniRule"/>
</dbReference>
<dbReference type="InterPro" id="IPR020069">
    <property type="entry name" value="Ribosomal_bL9_C"/>
</dbReference>
<feature type="domain" description="Ribosomal protein L9" evidence="8">
    <location>
        <begin position="13"/>
        <end position="40"/>
    </location>
</feature>
<keyword evidence="2 7" id="KW-0699">rRNA-binding</keyword>
<comment type="function">
    <text evidence="7">Binds to the 23S rRNA.</text>
</comment>
<evidence type="ECO:0000256" key="6">
    <source>
        <dbReference type="ARBA" id="ARBA00035292"/>
    </source>
</evidence>
<evidence type="ECO:0000313" key="10">
    <source>
        <dbReference type="Proteomes" id="UP000824073"/>
    </source>
</evidence>
<evidence type="ECO:0000256" key="2">
    <source>
        <dbReference type="ARBA" id="ARBA00022730"/>
    </source>
</evidence>
<dbReference type="InterPro" id="IPR009027">
    <property type="entry name" value="Ribosomal_bL9/RNase_H1_N"/>
</dbReference>
<dbReference type="GO" id="GO:1990904">
    <property type="term" value="C:ribonucleoprotein complex"/>
    <property type="evidence" value="ECO:0007669"/>
    <property type="project" value="UniProtKB-KW"/>
</dbReference>
<dbReference type="PANTHER" id="PTHR21368">
    <property type="entry name" value="50S RIBOSOMAL PROTEIN L9"/>
    <property type="match status" value="1"/>
</dbReference>
<evidence type="ECO:0000256" key="1">
    <source>
        <dbReference type="ARBA" id="ARBA00010605"/>
    </source>
</evidence>
<dbReference type="SUPFAM" id="SSF55658">
    <property type="entry name" value="L9 N-domain-like"/>
    <property type="match status" value="1"/>
</dbReference>
<evidence type="ECO:0000313" key="9">
    <source>
        <dbReference type="EMBL" id="HIU43208.1"/>
    </source>
</evidence>
<accession>A0A9D1ITD2</accession>
<dbReference type="EMBL" id="DVMR01000030">
    <property type="protein sequence ID" value="HIU43208.1"/>
    <property type="molecule type" value="Genomic_DNA"/>
</dbReference>
<evidence type="ECO:0000256" key="4">
    <source>
        <dbReference type="ARBA" id="ARBA00022980"/>
    </source>
</evidence>
<dbReference type="GO" id="GO:0019843">
    <property type="term" value="F:rRNA binding"/>
    <property type="evidence" value="ECO:0007669"/>
    <property type="project" value="UniProtKB-UniRule"/>
</dbReference>
<dbReference type="NCBIfam" id="TIGR00158">
    <property type="entry name" value="L9"/>
    <property type="match status" value="1"/>
</dbReference>
<comment type="caution">
    <text evidence="9">The sequence shown here is derived from an EMBL/GenBank/DDBJ whole genome shotgun (WGS) entry which is preliminary data.</text>
</comment>
<comment type="similarity">
    <text evidence="1 7">Belongs to the bacterial ribosomal protein bL9 family.</text>
</comment>
<dbReference type="InterPro" id="IPR020070">
    <property type="entry name" value="Ribosomal_bL9_N"/>
</dbReference>